<feature type="transmembrane region" description="Helical" evidence="1">
    <location>
        <begin position="21"/>
        <end position="40"/>
    </location>
</feature>
<gene>
    <name evidence="2" type="ORF">AIOL_001232</name>
</gene>
<dbReference type="AlphaFoldDB" id="A0A0J9E0M9"/>
<dbReference type="Proteomes" id="UP000037178">
    <property type="component" value="Unassembled WGS sequence"/>
</dbReference>
<reference evidence="2 3" key="1">
    <citation type="submission" date="2015-06" db="EMBL/GenBank/DDBJ databases">
        <title>Draft genome sequence of an Alphaproteobacteria species associated to the Mediterranean sponge Oscarella lobularis.</title>
        <authorList>
            <person name="Jourda C."/>
            <person name="Santini S."/>
            <person name="Claverie J.-M."/>
        </authorList>
    </citation>
    <scope>NUCLEOTIDE SEQUENCE [LARGE SCALE GENOMIC DNA]</scope>
    <source>
        <strain evidence="2">IGS</strain>
    </source>
</reference>
<name>A0A0J9E0M9_9RHOB</name>
<dbReference type="EMBL" id="LFTY01000002">
    <property type="protein sequence ID" value="KMW56280.1"/>
    <property type="molecule type" value="Genomic_DNA"/>
</dbReference>
<keyword evidence="1" id="KW-1133">Transmembrane helix</keyword>
<sequence length="184" mass="20632">MNALINLHNGIFSRIERLSPVALPTLARLAFVATLFGYYWQSAGTKVWDRRGNEGIFDFFTLESGVYAQMFPKAFEAVTYDPSQLGFIYKLVAFAGTYAEWLLPLLILIGLFTRLAALGMIGFIAVQTWVDTTGHGAELGALFDGRYALIDERVLWVFLMAYLVFRGAGPLSLDRLFLERKSAE</sequence>
<dbReference type="OrthoDB" id="121744at2"/>
<evidence type="ECO:0000313" key="3">
    <source>
        <dbReference type="Proteomes" id="UP000037178"/>
    </source>
</evidence>
<evidence type="ECO:0008006" key="4">
    <source>
        <dbReference type="Google" id="ProtNLM"/>
    </source>
</evidence>
<dbReference type="GO" id="GO:0016020">
    <property type="term" value="C:membrane"/>
    <property type="evidence" value="ECO:0007669"/>
    <property type="project" value="UniProtKB-SubCell"/>
</dbReference>
<comment type="caution">
    <text evidence="2">The sequence shown here is derived from an EMBL/GenBank/DDBJ whole genome shotgun (WGS) entry which is preliminary data.</text>
</comment>
<dbReference type="STRING" id="1675527.AIOL_001232"/>
<accession>A0A0J9E0M9</accession>
<keyword evidence="1" id="KW-0472">Membrane</keyword>
<proteinExistence type="predicted"/>
<feature type="transmembrane region" description="Helical" evidence="1">
    <location>
        <begin position="101"/>
        <end position="126"/>
    </location>
</feature>
<dbReference type="PATRIC" id="fig|1675527.3.peg.1314"/>
<protein>
    <recommendedName>
        <fullName evidence="4">DoxX</fullName>
    </recommendedName>
</protein>
<keyword evidence="1" id="KW-0812">Transmembrane</keyword>
<feature type="transmembrane region" description="Helical" evidence="1">
    <location>
        <begin position="154"/>
        <end position="173"/>
    </location>
</feature>
<evidence type="ECO:0000313" key="2">
    <source>
        <dbReference type="EMBL" id="KMW56280.1"/>
    </source>
</evidence>
<dbReference type="RefSeq" id="WP_049642191.1">
    <property type="nucleotide sequence ID" value="NZ_LFTY01000002.1"/>
</dbReference>
<organism evidence="2 3">
    <name type="scientific">Candidatus Rhodobacter oscarellae</name>
    <dbReference type="NCBI Taxonomy" id="1675527"/>
    <lineage>
        <taxon>Bacteria</taxon>
        <taxon>Pseudomonadati</taxon>
        <taxon>Pseudomonadota</taxon>
        <taxon>Alphaproteobacteria</taxon>
        <taxon>Rhodobacterales</taxon>
        <taxon>Rhodobacter group</taxon>
        <taxon>Rhodobacter</taxon>
    </lineage>
</organism>
<keyword evidence="3" id="KW-1185">Reference proteome</keyword>
<evidence type="ECO:0000256" key="1">
    <source>
        <dbReference type="SAM" id="Phobius"/>
    </source>
</evidence>